<dbReference type="InterPro" id="IPR016181">
    <property type="entry name" value="Acyl_CoA_acyltransferase"/>
</dbReference>
<dbReference type="GO" id="GO:0008080">
    <property type="term" value="F:N-acetyltransferase activity"/>
    <property type="evidence" value="ECO:0007669"/>
    <property type="project" value="TreeGrafter"/>
</dbReference>
<organism evidence="2 3">
    <name type="scientific">Symbiochloris irregularis</name>
    <dbReference type="NCBI Taxonomy" id="706552"/>
    <lineage>
        <taxon>Eukaryota</taxon>
        <taxon>Viridiplantae</taxon>
        <taxon>Chlorophyta</taxon>
        <taxon>core chlorophytes</taxon>
        <taxon>Trebouxiophyceae</taxon>
        <taxon>Trebouxiales</taxon>
        <taxon>Trebouxiaceae</taxon>
        <taxon>Symbiochloris</taxon>
    </lineage>
</organism>
<evidence type="ECO:0000259" key="1">
    <source>
        <dbReference type="PROSITE" id="PS51186"/>
    </source>
</evidence>
<comment type="caution">
    <text evidence="2">The sequence shown here is derived from an EMBL/GenBank/DDBJ whole genome shotgun (WGS) entry which is preliminary data.</text>
</comment>
<dbReference type="CDD" id="cd04301">
    <property type="entry name" value="NAT_SF"/>
    <property type="match status" value="1"/>
</dbReference>
<keyword evidence="3" id="KW-1185">Reference proteome</keyword>
<dbReference type="InterPro" id="IPR000182">
    <property type="entry name" value="GNAT_dom"/>
</dbReference>
<reference evidence="2 3" key="1">
    <citation type="journal article" date="2024" name="Nat. Commun.">
        <title>Phylogenomics reveals the evolutionary origins of lichenization in chlorophyte algae.</title>
        <authorList>
            <person name="Puginier C."/>
            <person name="Libourel C."/>
            <person name="Otte J."/>
            <person name="Skaloud P."/>
            <person name="Haon M."/>
            <person name="Grisel S."/>
            <person name="Petersen M."/>
            <person name="Berrin J.G."/>
            <person name="Delaux P.M."/>
            <person name="Dal Grande F."/>
            <person name="Keller J."/>
        </authorList>
    </citation>
    <scope>NUCLEOTIDE SEQUENCE [LARGE SCALE GENOMIC DNA]</scope>
    <source>
        <strain evidence="2 3">SAG 2036</strain>
    </source>
</reference>
<proteinExistence type="predicted"/>
<dbReference type="PANTHER" id="PTHR47443:SF3">
    <property type="entry name" value="GCN5-RELATED N-ACETYLTRANSFERASE 4, CHLOROPLASTIC"/>
    <property type="match status" value="1"/>
</dbReference>
<protein>
    <recommendedName>
        <fullName evidence="1">N-acetyltransferase domain-containing protein</fullName>
    </recommendedName>
</protein>
<evidence type="ECO:0000313" key="3">
    <source>
        <dbReference type="Proteomes" id="UP001465755"/>
    </source>
</evidence>
<gene>
    <name evidence="2" type="ORF">WJX73_008236</name>
</gene>
<dbReference type="SUPFAM" id="SSF55729">
    <property type="entry name" value="Acyl-CoA N-acyltransferases (Nat)"/>
    <property type="match status" value="1"/>
</dbReference>
<dbReference type="EMBL" id="JALJOQ010000029">
    <property type="protein sequence ID" value="KAK9807962.1"/>
    <property type="molecule type" value="Genomic_DNA"/>
</dbReference>
<accession>A0AAW1PGM9</accession>
<dbReference type="AlphaFoldDB" id="A0AAW1PGM9"/>
<dbReference type="GO" id="GO:0009507">
    <property type="term" value="C:chloroplast"/>
    <property type="evidence" value="ECO:0007669"/>
    <property type="project" value="TreeGrafter"/>
</dbReference>
<evidence type="ECO:0000313" key="2">
    <source>
        <dbReference type="EMBL" id="KAK9807962.1"/>
    </source>
</evidence>
<name>A0AAW1PGM9_9CHLO</name>
<sequence length="314" mass="34903">MSLLPCQHACCRLDSAYGSLRPFAPRTLAKPQPLAAKRLRCSASLNSASALPHSDCQHSDFSCRFAQSSAGSGVLQRSQAEQLSVRPYRSEEKWSLAWLHCTCFYPNAGALCGALLRLDRYLSLQVGPRCEVPEWKAFYQCLVAASSPERSETRNSHHPGLRSFLGWQRLWRPPQGQQYLLAEDGSGECAVWGAVTVDSLGRSLPESLIVQTQGLHADQRRQLAAMTCGGIAYISNLAVTVEMRRQGIGLELLRAAEQMAREWGCLATCLHCNPENSGAYQLYQHAGYHTVTVEPKWYAFWQGQSQLQVMTKKL</sequence>
<feature type="domain" description="N-acetyltransferase" evidence="1">
    <location>
        <begin position="169"/>
        <end position="314"/>
    </location>
</feature>
<dbReference type="PANTHER" id="PTHR47443">
    <property type="entry name" value="ACYL-COA N-ACYLTRANSFERASES (NAT) SUPERFAMILY PROTEIN"/>
    <property type="match status" value="1"/>
</dbReference>
<dbReference type="Pfam" id="PF00583">
    <property type="entry name" value="Acetyltransf_1"/>
    <property type="match status" value="1"/>
</dbReference>
<dbReference type="Gene3D" id="3.40.630.30">
    <property type="match status" value="1"/>
</dbReference>
<dbReference type="Proteomes" id="UP001465755">
    <property type="component" value="Unassembled WGS sequence"/>
</dbReference>
<dbReference type="PROSITE" id="PS51186">
    <property type="entry name" value="GNAT"/>
    <property type="match status" value="1"/>
</dbReference>